<gene>
    <name evidence="6" type="ORF">DWZ98_15575</name>
</gene>
<dbReference type="Proteomes" id="UP000283325">
    <property type="component" value="Unassembled WGS sequence"/>
</dbReference>
<keyword evidence="2" id="KW-0378">Hydrolase</keyword>
<dbReference type="Pfam" id="PF01844">
    <property type="entry name" value="HNH"/>
    <property type="match status" value="1"/>
</dbReference>
<name>A0A415MTD9_9FIRM</name>
<dbReference type="GO" id="GO:0003676">
    <property type="term" value="F:nucleic acid binding"/>
    <property type="evidence" value="ECO:0007669"/>
    <property type="project" value="InterPro"/>
</dbReference>
<reference evidence="6 7" key="1">
    <citation type="submission" date="2018-08" db="EMBL/GenBank/DDBJ databases">
        <title>A genome reference for cultivated species of the human gut microbiota.</title>
        <authorList>
            <person name="Zou Y."/>
            <person name="Xue W."/>
            <person name="Luo G."/>
        </authorList>
    </citation>
    <scope>NUCLEOTIDE SEQUENCE [LARGE SCALE GENOMIC DNA]</scope>
    <source>
        <strain evidence="6 7">AF36-1BH</strain>
    </source>
</reference>
<dbReference type="AlphaFoldDB" id="A0A415MTD9"/>
<dbReference type="GO" id="GO:0004519">
    <property type="term" value="F:endonuclease activity"/>
    <property type="evidence" value="ECO:0007669"/>
    <property type="project" value="UniProtKB-KW"/>
</dbReference>
<keyword evidence="6" id="KW-0255">Endonuclease</keyword>
<evidence type="ECO:0000256" key="2">
    <source>
        <dbReference type="ARBA" id="ARBA00022801"/>
    </source>
</evidence>
<sequence length="113" mass="14239">MAEWTKEKIKQLIAEDKLYRFYKSREWKELKEKVLKEFHNECLWCREKGIISKAEEVHHIQYVKKYPELALCEYYDYRGQRYRNLVPLCHDCHDRAHERMKYKKKKQVNEERW</sequence>
<evidence type="ECO:0000256" key="4">
    <source>
        <dbReference type="ARBA" id="ARBA00040194"/>
    </source>
</evidence>
<dbReference type="InterPro" id="IPR002711">
    <property type="entry name" value="HNH"/>
</dbReference>
<feature type="domain" description="HNH" evidence="5">
    <location>
        <begin position="42"/>
        <end position="99"/>
    </location>
</feature>
<protein>
    <recommendedName>
        <fullName evidence="4">Putative HNH nuclease YajD</fullName>
    </recommendedName>
</protein>
<evidence type="ECO:0000259" key="5">
    <source>
        <dbReference type="Pfam" id="PF01844"/>
    </source>
</evidence>
<dbReference type="Gene3D" id="1.10.30.50">
    <property type="match status" value="1"/>
</dbReference>
<dbReference type="PANTHER" id="PTHR41286">
    <property type="entry name" value="HNH NUCLEASE YAJD-RELATED"/>
    <property type="match status" value="1"/>
</dbReference>
<organism evidence="6 7">
    <name type="scientific">Dorea formicigenerans</name>
    <dbReference type="NCBI Taxonomy" id="39486"/>
    <lineage>
        <taxon>Bacteria</taxon>
        <taxon>Bacillati</taxon>
        <taxon>Bacillota</taxon>
        <taxon>Clostridia</taxon>
        <taxon>Lachnospirales</taxon>
        <taxon>Lachnospiraceae</taxon>
        <taxon>Dorea</taxon>
    </lineage>
</organism>
<evidence type="ECO:0000313" key="7">
    <source>
        <dbReference type="Proteomes" id="UP000283325"/>
    </source>
</evidence>
<dbReference type="GO" id="GO:0005829">
    <property type="term" value="C:cytosol"/>
    <property type="evidence" value="ECO:0007669"/>
    <property type="project" value="TreeGrafter"/>
</dbReference>
<dbReference type="PANTHER" id="PTHR41286:SF1">
    <property type="entry name" value="HNH NUCLEASE YAJD-RELATED"/>
    <property type="match status" value="1"/>
</dbReference>
<comment type="caution">
    <text evidence="6">The sequence shown here is derived from an EMBL/GenBank/DDBJ whole genome shotgun (WGS) entry which is preliminary data.</text>
</comment>
<dbReference type="RefSeq" id="WP_118427681.1">
    <property type="nucleotide sequence ID" value="NZ_QRPD01000019.1"/>
</dbReference>
<dbReference type="EMBL" id="QRPD01000019">
    <property type="protein sequence ID" value="RHL84385.1"/>
    <property type="molecule type" value="Genomic_DNA"/>
</dbReference>
<evidence type="ECO:0000256" key="1">
    <source>
        <dbReference type="ARBA" id="ARBA00022722"/>
    </source>
</evidence>
<dbReference type="GO" id="GO:0016787">
    <property type="term" value="F:hydrolase activity"/>
    <property type="evidence" value="ECO:0007669"/>
    <property type="project" value="UniProtKB-KW"/>
</dbReference>
<keyword evidence="1" id="KW-0540">Nuclease</keyword>
<proteinExistence type="inferred from homology"/>
<comment type="similarity">
    <text evidence="3">Belongs to the HNH nuclease family.</text>
</comment>
<evidence type="ECO:0000256" key="3">
    <source>
        <dbReference type="ARBA" id="ARBA00038412"/>
    </source>
</evidence>
<dbReference type="GO" id="GO:0008270">
    <property type="term" value="F:zinc ion binding"/>
    <property type="evidence" value="ECO:0007669"/>
    <property type="project" value="InterPro"/>
</dbReference>
<evidence type="ECO:0000313" key="6">
    <source>
        <dbReference type="EMBL" id="RHL84385.1"/>
    </source>
</evidence>
<accession>A0A415MTD9</accession>